<organism evidence="2 3">
    <name type="scientific">Lentinula raphanica</name>
    <dbReference type="NCBI Taxonomy" id="153919"/>
    <lineage>
        <taxon>Eukaryota</taxon>
        <taxon>Fungi</taxon>
        <taxon>Dikarya</taxon>
        <taxon>Basidiomycota</taxon>
        <taxon>Agaricomycotina</taxon>
        <taxon>Agaricomycetes</taxon>
        <taxon>Agaricomycetidae</taxon>
        <taxon>Agaricales</taxon>
        <taxon>Marasmiineae</taxon>
        <taxon>Omphalotaceae</taxon>
        <taxon>Lentinula</taxon>
    </lineage>
</organism>
<protein>
    <submittedName>
        <fullName evidence="2">Uncharacterized protein</fullName>
    </submittedName>
</protein>
<feature type="transmembrane region" description="Helical" evidence="1">
    <location>
        <begin position="235"/>
        <end position="258"/>
    </location>
</feature>
<feature type="transmembrane region" description="Helical" evidence="1">
    <location>
        <begin position="191"/>
        <end position="214"/>
    </location>
</feature>
<dbReference type="EMBL" id="MU806380">
    <property type="protein sequence ID" value="KAJ3835760.1"/>
    <property type="molecule type" value="Genomic_DNA"/>
</dbReference>
<evidence type="ECO:0000313" key="2">
    <source>
        <dbReference type="EMBL" id="KAJ3835760.1"/>
    </source>
</evidence>
<accession>A0AA38P3Q7</accession>
<sequence length="362" mass="39172">MSSTTPNASENDVADQIGSSAYFEVVYILGASLFYGLSIPIFALSINILRLRARNSGTANYLLFFIYLTFFLVTGQFISNVGDTLSELSWSQSPSSSISYLDRMNEASFRAQPYGIASLIFQVLNFFAGDAIVVWRATVFWSTSRTVRYILYLLLAGSAAASIYDVTNFTIILIGNKGTASNGGFLRGDAASMFCSLAVNLVATICIMVKAWVFRQSIRDIMSRDKANRNGPFRILLSLVECGLLYCAAQATSGILTVDDNGPSVFGRAILAQFTVFFAGTHLALVISIIASQRSILENSPAVFNDGNREPAQDVERAAGRGKPCTMQFARRSDLVGEGTTDTAVTLGEYTDGSVTMSTVVN</sequence>
<keyword evidence="1" id="KW-0812">Transmembrane</keyword>
<dbReference type="Proteomes" id="UP001163846">
    <property type="component" value="Unassembled WGS sequence"/>
</dbReference>
<keyword evidence="1" id="KW-0472">Membrane</keyword>
<comment type="caution">
    <text evidence="2">The sequence shown here is derived from an EMBL/GenBank/DDBJ whole genome shotgun (WGS) entry which is preliminary data.</text>
</comment>
<feature type="transmembrane region" description="Helical" evidence="1">
    <location>
        <begin position="114"/>
        <end position="137"/>
    </location>
</feature>
<keyword evidence="3" id="KW-1185">Reference proteome</keyword>
<name>A0AA38P3Q7_9AGAR</name>
<dbReference type="AlphaFoldDB" id="A0AA38P3Q7"/>
<proteinExistence type="predicted"/>
<evidence type="ECO:0000256" key="1">
    <source>
        <dbReference type="SAM" id="Phobius"/>
    </source>
</evidence>
<gene>
    <name evidence="2" type="ORF">F5878DRAFT_627047</name>
</gene>
<keyword evidence="1" id="KW-1133">Transmembrane helix</keyword>
<evidence type="ECO:0000313" key="3">
    <source>
        <dbReference type="Proteomes" id="UP001163846"/>
    </source>
</evidence>
<feature type="transmembrane region" description="Helical" evidence="1">
    <location>
        <begin position="270"/>
        <end position="291"/>
    </location>
</feature>
<feature type="transmembrane region" description="Helical" evidence="1">
    <location>
        <begin position="149"/>
        <end position="171"/>
    </location>
</feature>
<reference evidence="2" key="1">
    <citation type="submission" date="2022-08" db="EMBL/GenBank/DDBJ databases">
        <authorList>
            <consortium name="DOE Joint Genome Institute"/>
            <person name="Min B."/>
            <person name="Riley R."/>
            <person name="Sierra-Patev S."/>
            <person name="Naranjo-Ortiz M."/>
            <person name="Looney B."/>
            <person name="Konkel Z."/>
            <person name="Slot J.C."/>
            <person name="Sakamoto Y."/>
            <person name="Steenwyk J.L."/>
            <person name="Rokas A."/>
            <person name="Carro J."/>
            <person name="Camarero S."/>
            <person name="Ferreira P."/>
            <person name="Molpeceres G."/>
            <person name="Ruiz-Duenas F.J."/>
            <person name="Serrano A."/>
            <person name="Henrissat B."/>
            <person name="Drula E."/>
            <person name="Hughes K.W."/>
            <person name="Mata J.L."/>
            <person name="Ishikawa N.K."/>
            <person name="Vargas-Isla R."/>
            <person name="Ushijima S."/>
            <person name="Smith C.A."/>
            <person name="Ahrendt S."/>
            <person name="Andreopoulos W."/>
            <person name="He G."/>
            <person name="Labutti K."/>
            <person name="Lipzen A."/>
            <person name="Ng V."/>
            <person name="Sandor L."/>
            <person name="Barry K."/>
            <person name="Martinez A.T."/>
            <person name="Xiao Y."/>
            <person name="Gibbons J.G."/>
            <person name="Terashima K."/>
            <person name="Hibbett D.S."/>
            <person name="Grigoriev I.V."/>
        </authorList>
    </citation>
    <scope>NUCLEOTIDE SEQUENCE</scope>
    <source>
        <strain evidence="2">TFB9207</strain>
    </source>
</reference>
<feature type="transmembrane region" description="Helical" evidence="1">
    <location>
        <begin position="25"/>
        <end position="49"/>
    </location>
</feature>
<feature type="transmembrane region" description="Helical" evidence="1">
    <location>
        <begin position="61"/>
        <end position="79"/>
    </location>
</feature>